<dbReference type="InterPro" id="IPR011123">
    <property type="entry name" value="Y_Y_Y"/>
</dbReference>
<dbReference type="CDD" id="cd00082">
    <property type="entry name" value="HisKA"/>
    <property type="match status" value="1"/>
</dbReference>
<evidence type="ECO:0000256" key="4">
    <source>
        <dbReference type="SAM" id="Phobius"/>
    </source>
</evidence>
<dbReference type="PANTHER" id="PTHR43547:SF2">
    <property type="entry name" value="HYBRID SIGNAL TRANSDUCTION HISTIDINE KINASE C"/>
    <property type="match status" value="1"/>
</dbReference>
<dbReference type="InterPro" id="IPR003594">
    <property type="entry name" value="HATPase_dom"/>
</dbReference>
<dbReference type="RefSeq" id="WP_327138717.1">
    <property type="nucleotide sequence ID" value="NZ_CP139960.1"/>
</dbReference>
<dbReference type="PROSITE" id="PS50109">
    <property type="entry name" value="HIS_KIN"/>
    <property type="match status" value="1"/>
</dbReference>
<proteinExistence type="predicted"/>
<evidence type="ECO:0000256" key="1">
    <source>
        <dbReference type="ARBA" id="ARBA00000085"/>
    </source>
</evidence>
<dbReference type="SMART" id="SM00387">
    <property type="entry name" value="HATPase_c"/>
    <property type="match status" value="1"/>
</dbReference>
<gene>
    <name evidence="6" type="ORF">U0035_02000</name>
</gene>
<comment type="catalytic activity">
    <reaction evidence="1">
        <text>ATP + protein L-histidine = ADP + protein N-phospho-L-histidine.</text>
        <dbReference type="EC" id="2.7.13.3"/>
    </reaction>
</comment>
<dbReference type="PANTHER" id="PTHR43547">
    <property type="entry name" value="TWO-COMPONENT HISTIDINE KINASE"/>
    <property type="match status" value="1"/>
</dbReference>
<dbReference type="InterPro" id="IPR013783">
    <property type="entry name" value="Ig-like_fold"/>
</dbReference>
<keyword evidence="4" id="KW-0472">Membrane</keyword>
<dbReference type="Pfam" id="PF02518">
    <property type="entry name" value="HATPase_c"/>
    <property type="match status" value="1"/>
</dbReference>
<reference evidence="6 7" key="1">
    <citation type="submission" date="2023-12" db="EMBL/GenBank/DDBJ databases">
        <title>Genome sequencing and assembly of bacterial species from a model synthetic community.</title>
        <authorList>
            <person name="Hogle S.L."/>
        </authorList>
    </citation>
    <scope>NUCLEOTIDE SEQUENCE [LARGE SCALE GENOMIC DNA]</scope>
    <source>
        <strain evidence="6 7">HAMBI_3031</strain>
    </source>
</reference>
<dbReference type="InterPro" id="IPR005467">
    <property type="entry name" value="His_kinase_dom"/>
</dbReference>
<feature type="domain" description="Histidine kinase" evidence="5">
    <location>
        <begin position="839"/>
        <end position="1054"/>
    </location>
</feature>
<evidence type="ECO:0000313" key="7">
    <source>
        <dbReference type="Proteomes" id="UP001325680"/>
    </source>
</evidence>
<sequence length="1066" mass="121591">MDQRIMRRFYYIFICFFLLKLIILSCYGQYYFKYYQVDDGLVHNAVITILQDRKGLIWMGTRGGGLNRFDGYTFKCFNNKNSKLGNIGNNIITTLVEDSKGMLWIGTGKGIFKYDPYQEVFTELDMASQNYISHLVIDDKDKLWFLSGYRLHQYDPVQNKVTDLKLQASCIALDPKMNLWAGSDDGTIGIFRQAEKTISYIRIVGQEVAPDLRSISKIYAMNDNELMIGCFKQGLKTYHIKTGQVKSLPLTPNNYASIYVRDIIRGSGQQYWVATESGIYIYDIDSGQTEHLRKRAGDSYSIADNAVYTFCKDNQDGMWVGTYFGGLNYYSKENSKFKKYYPLPGVNSISGDAVREIVPDAHGNLWIGTEDAGINKFNPVSGQFVNYTATGKPGDISYPNIHGLLALGNQLFIGPFFHGLEIMDIPTGKVIHRFAQVKDSSKATSDFVSSIYLTKDSTLLIGTAYHGSSLFAYDPKLKTFKSVPQIPFNVYTFDIKEDSRGNIWTGSVSQGAFFYNPKTGKQGNIRFGNKVKDKMVDEFAVYNIMEDSDHFIWFATNGGGLIRLSKDHQSFKRFTVKEGLLSNVVFSILEDDKKRLWVSSLKGLICLDKRTEQVRVYTRSNGLITDQFNYNSAYRDLDGTMYFGSVKGMISFNPAQLGQKYTSPPTYITGFRVNNKELVPNEPNSPLMRSIIYTDTITLTYDQNNFSIEFAALNYASPDVTRYKFRMQGLDNAWTYLNTNRDAYFTDLAPGNYTFVVQAESNTGNWVGREKEILIRILPPFWKTNMAYAFYALLLTALFYFSIRYYQNYLDRKNHNRLMLFEHEKEKEIYQAKIEFFTNIAHEIQTPLTLIMGPIKWVVKKVDDQPDIKKSLVLAERNALRLAELTSQLLDFRQTEADQFGLSFVKTDISALLTEQINNFKAEAIKNGIQLEVNLPPEPVVAFVDVEALVKIFTNLLSNALKYGSSHAKVTMHPVGETDDYFIIQFMNDGKGIPEEFRNRIFEPFFRMRGNEKPGTGIGLSLAKSLADLHNGSISLRSGATHLIIFELKLPLRQKIEFKLSSWKKK</sequence>
<dbReference type="Gene3D" id="1.10.287.130">
    <property type="match status" value="1"/>
</dbReference>
<dbReference type="InterPro" id="IPR011110">
    <property type="entry name" value="Reg_prop"/>
</dbReference>
<dbReference type="InterPro" id="IPR003661">
    <property type="entry name" value="HisK_dim/P_dom"/>
</dbReference>
<dbReference type="Gene3D" id="2.130.10.10">
    <property type="entry name" value="YVTN repeat-like/Quinoprotein amine dehydrogenase"/>
    <property type="match status" value="2"/>
</dbReference>
<name>A0ABZ0W6U4_9BACT</name>
<dbReference type="CDD" id="cd00075">
    <property type="entry name" value="HATPase"/>
    <property type="match status" value="1"/>
</dbReference>
<keyword evidence="7" id="KW-1185">Reference proteome</keyword>
<accession>A0ABZ0W6U4</accession>
<dbReference type="Proteomes" id="UP001325680">
    <property type="component" value="Chromosome"/>
</dbReference>
<dbReference type="InterPro" id="IPR036890">
    <property type="entry name" value="HATPase_C_sf"/>
</dbReference>
<dbReference type="SUPFAM" id="SSF101898">
    <property type="entry name" value="NHL repeat"/>
    <property type="match status" value="1"/>
</dbReference>
<keyword evidence="4" id="KW-0812">Transmembrane</keyword>
<dbReference type="SUPFAM" id="SSF47384">
    <property type="entry name" value="Homodimeric domain of signal transducing histidine kinase"/>
    <property type="match status" value="1"/>
</dbReference>
<dbReference type="PRINTS" id="PR00344">
    <property type="entry name" value="BCTRLSENSOR"/>
</dbReference>
<feature type="transmembrane region" description="Helical" evidence="4">
    <location>
        <begin position="9"/>
        <end position="32"/>
    </location>
</feature>
<dbReference type="Pfam" id="PF07494">
    <property type="entry name" value="Reg_prop"/>
    <property type="match status" value="5"/>
</dbReference>
<dbReference type="SMART" id="SM00388">
    <property type="entry name" value="HisKA"/>
    <property type="match status" value="1"/>
</dbReference>
<dbReference type="Pfam" id="PF07495">
    <property type="entry name" value="Y_Y_Y"/>
    <property type="match status" value="1"/>
</dbReference>
<evidence type="ECO:0000256" key="2">
    <source>
        <dbReference type="ARBA" id="ARBA00012438"/>
    </source>
</evidence>
<dbReference type="SUPFAM" id="SSF55874">
    <property type="entry name" value="ATPase domain of HSP90 chaperone/DNA topoisomerase II/histidine kinase"/>
    <property type="match status" value="1"/>
</dbReference>
<dbReference type="EMBL" id="CP139960">
    <property type="protein sequence ID" value="WQD38916.1"/>
    <property type="molecule type" value="Genomic_DNA"/>
</dbReference>
<dbReference type="SUPFAM" id="SSF63829">
    <property type="entry name" value="Calcium-dependent phosphotriesterase"/>
    <property type="match status" value="1"/>
</dbReference>
<dbReference type="EC" id="2.7.13.3" evidence="2"/>
<protein>
    <recommendedName>
        <fullName evidence="2">histidine kinase</fullName>
        <ecNumber evidence="2">2.7.13.3</ecNumber>
    </recommendedName>
</protein>
<organism evidence="6 7">
    <name type="scientific">Niabella yanshanensis</name>
    <dbReference type="NCBI Taxonomy" id="577386"/>
    <lineage>
        <taxon>Bacteria</taxon>
        <taxon>Pseudomonadati</taxon>
        <taxon>Bacteroidota</taxon>
        <taxon>Chitinophagia</taxon>
        <taxon>Chitinophagales</taxon>
        <taxon>Chitinophagaceae</taxon>
        <taxon>Niabella</taxon>
    </lineage>
</organism>
<feature type="transmembrane region" description="Helical" evidence="4">
    <location>
        <begin position="786"/>
        <end position="803"/>
    </location>
</feature>
<evidence type="ECO:0000256" key="3">
    <source>
        <dbReference type="ARBA" id="ARBA00022553"/>
    </source>
</evidence>
<dbReference type="Gene3D" id="2.60.40.10">
    <property type="entry name" value="Immunoglobulins"/>
    <property type="match status" value="1"/>
</dbReference>
<dbReference type="Pfam" id="PF00512">
    <property type="entry name" value="HisKA"/>
    <property type="match status" value="1"/>
</dbReference>
<dbReference type="Gene3D" id="3.30.565.10">
    <property type="entry name" value="Histidine kinase-like ATPase, C-terminal domain"/>
    <property type="match status" value="1"/>
</dbReference>
<keyword evidence="4" id="KW-1133">Transmembrane helix</keyword>
<evidence type="ECO:0000259" key="5">
    <source>
        <dbReference type="PROSITE" id="PS50109"/>
    </source>
</evidence>
<dbReference type="InterPro" id="IPR036097">
    <property type="entry name" value="HisK_dim/P_sf"/>
</dbReference>
<keyword evidence="3" id="KW-0597">Phosphoprotein</keyword>
<dbReference type="InterPro" id="IPR004358">
    <property type="entry name" value="Sig_transdc_His_kin-like_C"/>
</dbReference>
<evidence type="ECO:0000313" key="6">
    <source>
        <dbReference type="EMBL" id="WQD38916.1"/>
    </source>
</evidence>
<dbReference type="InterPro" id="IPR015943">
    <property type="entry name" value="WD40/YVTN_repeat-like_dom_sf"/>
</dbReference>